<protein>
    <submittedName>
        <fullName evidence="1">3075_t:CDS:1</fullName>
    </submittedName>
</protein>
<gene>
    <name evidence="1" type="ORF">CPELLU_LOCUS14567</name>
</gene>
<keyword evidence="2" id="KW-1185">Reference proteome</keyword>
<dbReference type="Proteomes" id="UP000789759">
    <property type="component" value="Unassembled WGS sequence"/>
</dbReference>
<dbReference type="OrthoDB" id="2437463at2759"/>
<accession>A0A9N9IUR2</accession>
<evidence type="ECO:0000313" key="1">
    <source>
        <dbReference type="EMBL" id="CAG8748746.1"/>
    </source>
</evidence>
<comment type="caution">
    <text evidence="1">The sequence shown here is derived from an EMBL/GenBank/DDBJ whole genome shotgun (WGS) entry which is preliminary data.</text>
</comment>
<name>A0A9N9IUR2_9GLOM</name>
<dbReference type="AlphaFoldDB" id="A0A9N9IUR2"/>
<proteinExistence type="predicted"/>
<reference evidence="1" key="1">
    <citation type="submission" date="2021-06" db="EMBL/GenBank/DDBJ databases">
        <authorList>
            <person name="Kallberg Y."/>
            <person name="Tangrot J."/>
            <person name="Rosling A."/>
        </authorList>
    </citation>
    <scope>NUCLEOTIDE SEQUENCE</scope>
    <source>
        <strain evidence="1">FL966</strain>
    </source>
</reference>
<organism evidence="1 2">
    <name type="scientific">Cetraspora pellucida</name>
    <dbReference type="NCBI Taxonomy" id="1433469"/>
    <lineage>
        <taxon>Eukaryota</taxon>
        <taxon>Fungi</taxon>
        <taxon>Fungi incertae sedis</taxon>
        <taxon>Mucoromycota</taxon>
        <taxon>Glomeromycotina</taxon>
        <taxon>Glomeromycetes</taxon>
        <taxon>Diversisporales</taxon>
        <taxon>Gigasporaceae</taxon>
        <taxon>Cetraspora</taxon>
    </lineage>
</organism>
<dbReference type="EMBL" id="CAJVQA010017430">
    <property type="protein sequence ID" value="CAG8748746.1"/>
    <property type="molecule type" value="Genomic_DNA"/>
</dbReference>
<sequence length="272" mass="31606">MSNDQPALDNVYLEDPDLNEVLDNEEPKLWFPSGDLKNLPTKFYSDCTLSRSERQKILHDEPCNAEVDYKPPQIEPYFLFLHPIDNIEKVLFESKPSDGEQEALQGYELLHKSTQNARELLRDALSYANDLRREFALKALSPVHVLTKDRKGVFGDKFKDLVEEENTKSKLYNDANREKRKFYLSNQTNQQSYTYATKRNSWPTSIVKNGYLPEWNQKPPLRFHSIKNNFINNVDIKLAKKEICFFTNTSNTTVSQATLLLHLQCSHSQQEG</sequence>
<evidence type="ECO:0000313" key="2">
    <source>
        <dbReference type="Proteomes" id="UP000789759"/>
    </source>
</evidence>